<keyword evidence="5" id="KW-1185">Reference proteome</keyword>
<dbReference type="RefSeq" id="XP_037224948.1">
    <property type="nucleotide sequence ID" value="XM_037357038.1"/>
</dbReference>
<evidence type="ECO:0000256" key="2">
    <source>
        <dbReference type="ARBA" id="ARBA00022737"/>
    </source>
</evidence>
<dbReference type="Proteomes" id="UP000636479">
    <property type="component" value="Unassembled WGS sequence"/>
</dbReference>
<dbReference type="OrthoDB" id="1667587at2759"/>
<evidence type="ECO:0000256" key="1">
    <source>
        <dbReference type="ARBA" id="ARBA00022574"/>
    </source>
</evidence>
<dbReference type="PANTHER" id="PTHR11227">
    <property type="entry name" value="WD-REPEAT PROTEIN INTERACTING WITH PHOSPHOINOSIDES WIPI -RELATED"/>
    <property type="match status" value="1"/>
</dbReference>
<name>A0A8H6TCG4_9AGAR</name>
<comment type="caution">
    <text evidence="4">The sequence shown here is derived from an EMBL/GenBank/DDBJ whole genome shotgun (WGS) entry which is preliminary data.</text>
</comment>
<protein>
    <submittedName>
        <fullName evidence="4">WD40 repeat-like protein</fullName>
    </submittedName>
</protein>
<feature type="region of interest" description="Disordered" evidence="3">
    <location>
        <begin position="61"/>
        <end position="92"/>
    </location>
</feature>
<keyword evidence="1" id="KW-0853">WD repeat</keyword>
<reference evidence="4" key="1">
    <citation type="submission" date="2020-05" db="EMBL/GenBank/DDBJ databases">
        <title>Mycena genomes resolve the evolution of fungal bioluminescence.</title>
        <authorList>
            <person name="Tsai I.J."/>
        </authorList>
    </citation>
    <scope>NUCLEOTIDE SEQUENCE</scope>
    <source>
        <strain evidence="4">171206Taipei</strain>
    </source>
</reference>
<dbReference type="GeneID" id="59339554"/>
<sequence>MANMLFANFNQDYSCVSVGTRGGYSIINCDPFGRVYTQNDGGRGIVEMLFCTSLIALVGAPDTPSSSPPQAPNRQHKTPVDDMRAAFSPAAS</sequence>
<organism evidence="4 5">
    <name type="scientific">Mycena indigotica</name>
    <dbReference type="NCBI Taxonomy" id="2126181"/>
    <lineage>
        <taxon>Eukaryota</taxon>
        <taxon>Fungi</taxon>
        <taxon>Dikarya</taxon>
        <taxon>Basidiomycota</taxon>
        <taxon>Agaricomycotina</taxon>
        <taxon>Agaricomycetes</taxon>
        <taxon>Agaricomycetidae</taxon>
        <taxon>Agaricales</taxon>
        <taxon>Marasmiineae</taxon>
        <taxon>Mycenaceae</taxon>
        <taxon>Mycena</taxon>
    </lineage>
</organism>
<gene>
    <name evidence="4" type="ORF">MIND_00006400</name>
</gene>
<accession>A0A8H6TCG4</accession>
<evidence type="ECO:0000313" key="4">
    <source>
        <dbReference type="EMBL" id="KAF7314925.1"/>
    </source>
</evidence>
<proteinExistence type="predicted"/>
<dbReference type="EMBL" id="JACAZF010000001">
    <property type="protein sequence ID" value="KAF7314925.1"/>
    <property type="molecule type" value="Genomic_DNA"/>
</dbReference>
<dbReference type="InterPro" id="IPR048720">
    <property type="entry name" value="PROPPIN"/>
</dbReference>
<dbReference type="AlphaFoldDB" id="A0A8H6TCG4"/>
<evidence type="ECO:0000313" key="5">
    <source>
        <dbReference type="Proteomes" id="UP000636479"/>
    </source>
</evidence>
<evidence type="ECO:0000256" key="3">
    <source>
        <dbReference type="SAM" id="MobiDB-lite"/>
    </source>
</evidence>
<keyword evidence="2" id="KW-0677">Repeat</keyword>